<dbReference type="AlphaFoldDB" id="A0A0F9PTD9"/>
<protein>
    <submittedName>
        <fullName evidence="1">Uncharacterized protein</fullName>
    </submittedName>
</protein>
<evidence type="ECO:0000313" key="1">
    <source>
        <dbReference type="EMBL" id="KKN04341.1"/>
    </source>
</evidence>
<dbReference type="EMBL" id="LAZR01004931">
    <property type="protein sequence ID" value="KKN04341.1"/>
    <property type="molecule type" value="Genomic_DNA"/>
</dbReference>
<proteinExistence type="predicted"/>
<gene>
    <name evidence="1" type="ORF">LCGC14_1098500</name>
</gene>
<organism evidence="1">
    <name type="scientific">marine sediment metagenome</name>
    <dbReference type="NCBI Taxonomy" id="412755"/>
    <lineage>
        <taxon>unclassified sequences</taxon>
        <taxon>metagenomes</taxon>
        <taxon>ecological metagenomes</taxon>
    </lineage>
</organism>
<accession>A0A0F9PTD9</accession>
<reference evidence="1" key="1">
    <citation type="journal article" date="2015" name="Nature">
        <title>Complex archaea that bridge the gap between prokaryotes and eukaryotes.</title>
        <authorList>
            <person name="Spang A."/>
            <person name="Saw J.H."/>
            <person name="Jorgensen S.L."/>
            <person name="Zaremba-Niedzwiedzka K."/>
            <person name="Martijn J."/>
            <person name="Lind A.E."/>
            <person name="van Eijk R."/>
            <person name="Schleper C."/>
            <person name="Guy L."/>
            <person name="Ettema T.J."/>
        </authorList>
    </citation>
    <scope>NUCLEOTIDE SEQUENCE</scope>
</reference>
<comment type="caution">
    <text evidence="1">The sequence shown here is derived from an EMBL/GenBank/DDBJ whole genome shotgun (WGS) entry which is preliminary data.</text>
</comment>
<sequence>LDKVIVAQGNSHRKAEKKAAERALTLIEGKK</sequence>
<feature type="non-terminal residue" evidence="1">
    <location>
        <position position="1"/>
    </location>
</feature>
<name>A0A0F9PTD9_9ZZZZ</name>